<feature type="transmembrane region" description="Helical" evidence="1">
    <location>
        <begin position="21"/>
        <end position="45"/>
    </location>
</feature>
<keyword evidence="3" id="KW-1185">Reference proteome</keyword>
<organism evidence="2 3">
    <name type="scientific">Astathelohania contejeani</name>
    <dbReference type="NCBI Taxonomy" id="164912"/>
    <lineage>
        <taxon>Eukaryota</taxon>
        <taxon>Fungi</taxon>
        <taxon>Fungi incertae sedis</taxon>
        <taxon>Microsporidia</taxon>
        <taxon>Astathelohaniidae</taxon>
        <taxon>Astathelohania</taxon>
    </lineage>
</organism>
<proteinExistence type="predicted"/>
<feature type="transmembrane region" description="Helical" evidence="1">
    <location>
        <begin position="51"/>
        <end position="70"/>
    </location>
</feature>
<accession>A0ABQ7HV09</accession>
<name>A0ABQ7HV09_9MICR</name>
<keyword evidence="1" id="KW-1133">Transmembrane helix</keyword>
<protein>
    <submittedName>
        <fullName evidence="2">Uncharacterized protein</fullName>
    </submittedName>
</protein>
<evidence type="ECO:0000313" key="2">
    <source>
        <dbReference type="EMBL" id="KAF7670512.1"/>
    </source>
</evidence>
<sequence>MSFSLDQYTALQKLHTELKDAASNILNIIVSCVILDVSSCCVVFLNLSLLLSVLSDGLFVLVLAWGFFVYHIKNKKNQHINIQIKTLDIYFDGLIKQLI</sequence>
<keyword evidence="1" id="KW-0812">Transmembrane</keyword>
<gene>
    <name evidence="2" type="ORF">TCON_2840</name>
</gene>
<dbReference type="Proteomes" id="UP001516464">
    <property type="component" value="Unassembled WGS sequence"/>
</dbReference>
<dbReference type="EMBL" id="SBIQ01001244">
    <property type="protein sequence ID" value="KAF7670512.1"/>
    <property type="molecule type" value="Genomic_DNA"/>
</dbReference>
<comment type="caution">
    <text evidence="2">The sequence shown here is derived from an EMBL/GenBank/DDBJ whole genome shotgun (WGS) entry which is preliminary data.</text>
</comment>
<evidence type="ECO:0000313" key="3">
    <source>
        <dbReference type="Proteomes" id="UP001516464"/>
    </source>
</evidence>
<keyword evidence="1" id="KW-0472">Membrane</keyword>
<evidence type="ECO:0000256" key="1">
    <source>
        <dbReference type="SAM" id="Phobius"/>
    </source>
</evidence>
<reference evidence="2 3" key="1">
    <citation type="submission" date="2019-01" db="EMBL/GenBank/DDBJ databases">
        <title>Genomes sequencing and comparative genomics of infectious freshwater microsporidia, Cucumispora dikerogammari and Thelohania contejeani.</title>
        <authorList>
            <person name="Cormier A."/>
            <person name="Giraud I."/>
            <person name="Wattier R."/>
            <person name="Teixeira M."/>
            <person name="Grandjean F."/>
            <person name="Rigaud T."/>
            <person name="Cordaux R."/>
        </authorList>
    </citation>
    <scope>NUCLEOTIDE SEQUENCE [LARGE SCALE GENOMIC DNA]</scope>
    <source>
        <strain evidence="2">T1</strain>
        <tissue evidence="2">Spores</tissue>
    </source>
</reference>